<dbReference type="AlphaFoldDB" id="A0AAI8U1D1"/>
<dbReference type="Proteomes" id="UP000465622">
    <property type="component" value="Chromosome"/>
</dbReference>
<reference evidence="3 5" key="1">
    <citation type="journal article" date="2019" name="Emerg. Microbes Infect.">
        <title>Comprehensive subspecies identification of 175 nontuberculous mycobacteria species based on 7547 genomic profiles.</title>
        <authorList>
            <person name="Matsumoto Y."/>
            <person name="Kinjo T."/>
            <person name="Motooka D."/>
            <person name="Nabeya D."/>
            <person name="Jung N."/>
            <person name="Uechi K."/>
            <person name="Horii T."/>
            <person name="Iida T."/>
            <person name="Fujita J."/>
            <person name="Nakamura S."/>
        </authorList>
    </citation>
    <scope>NUCLEOTIDE SEQUENCE [LARGE SCALE GENOMIC DNA]</scope>
    <source>
        <strain evidence="3 5">JCM 12375</strain>
    </source>
</reference>
<evidence type="ECO:0000313" key="5">
    <source>
        <dbReference type="Proteomes" id="UP000465622"/>
    </source>
</evidence>
<keyword evidence="2" id="KW-0472">Membrane</keyword>
<feature type="region of interest" description="Disordered" evidence="1">
    <location>
        <begin position="1"/>
        <end position="20"/>
    </location>
</feature>
<dbReference type="EMBL" id="AP022567">
    <property type="protein sequence ID" value="BBX38095.1"/>
    <property type="molecule type" value="Genomic_DNA"/>
</dbReference>
<evidence type="ECO:0000256" key="2">
    <source>
        <dbReference type="SAM" id="Phobius"/>
    </source>
</evidence>
<keyword evidence="2" id="KW-0812">Transmembrane</keyword>
<protein>
    <submittedName>
        <fullName evidence="4">Uncharacterized protein</fullName>
    </submittedName>
</protein>
<gene>
    <name evidence="4" type="ORF">hbim_06701</name>
    <name evidence="3" type="ORF">MMAGJ_73770</name>
</gene>
<evidence type="ECO:0000313" key="3">
    <source>
        <dbReference type="EMBL" id="BBX38095.1"/>
    </source>
</evidence>
<evidence type="ECO:0000313" key="6">
    <source>
        <dbReference type="Proteomes" id="UP001241092"/>
    </source>
</evidence>
<dbReference type="EMBL" id="AP027452">
    <property type="protein sequence ID" value="BDY32731.1"/>
    <property type="molecule type" value="Genomic_DNA"/>
</dbReference>
<feature type="transmembrane region" description="Helical" evidence="2">
    <location>
        <begin position="33"/>
        <end position="58"/>
    </location>
</feature>
<organism evidence="4 6">
    <name type="scientific">Mycolicibacterium mageritense</name>
    <name type="common">Mycobacterium mageritense</name>
    <dbReference type="NCBI Taxonomy" id="53462"/>
    <lineage>
        <taxon>Bacteria</taxon>
        <taxon>Bacillati</taxon>
        <taxon>Actinomycetota</taxon>
        <taxon>Actinomycetes</taxon>
        <taxon>Mycobacteriales</taxon>
        <taxon>Mycobacteriaceae</taxon>
        <taxon>Mycolicibacterium</taxon>
    </lineage>
</organism>
<dbReference type="Proteomes" id="UP001241092">
    <property type="component" value="Chromosome"/>
</dbReference>
<reference evidence="3" key="2">
    <citation type="submission" date="2020-02" db="EMBL/GenBank/DDBJ databases">
        <authorList>
            <person name="Matsumoto Y."/>
            <person name="Motooka D."/>
            <person name="Nakamura S."/>
        </authorList>
    </citation>
    <scope>NUCLEOTIDE SEQUENCE</scope>
    <source>
        <strain evidence="3">JCM 12375</strain>
    </source>
</reference>
<sequence length="85" mass="8745">MHPPIVVGNPAGRQSLPAPKATSAVDPVRGFRMAAAVVKFAVLAWGHGYALVMTLTVASIRMSSSSGTAPARTRTARLFSAAVAI</sequence>
<proteinExistence type="predicted"/>
<reference evidence="4" key="3">
    <citation type="submission" date="2023-03" db="EMBL/GenBank/DDBJ databases">
        <title>Draft genome sequence of a Mycolicibacterium mageritense strain H4_3_1 isolated from a hybrid biological-inorganic system reactor.</title>
        <authorList>
            <person name="Feng X."/>
            <person name="Kazama D."/>
            <person name="Sato K."/>
            <person name="Kobayashi H."/>
        </authorList>
    </citation>
    <scope>NUCLEOTIDE SEQUENCE</scope>
    <source>
        <strain evidence="4">H4_3_1</strain>
    </source>
</reference>
<keyword evidence="5" id="KW-1185">Reference proteome</keyword>
<keyword evidence="2" id="KW-1133">Transmembrane helix</keyword>
<evidence type="ECO:0000313" key="4">
    <source>
        <dbReference type="EMBL" id="BDY32731.1"/>
    </source>
</evidence>
<accession>A0AAI8U1D1</accession>
<name>A0AAI8U1D1_MYCME</name>
<evidence type="ECO:0000256" key="1">
    <source>
        <dbReference type="SAM" id="MobiDB-lite"/>
    </source>
</evidence>